<dbReference type="PANTHER" id="PTHR24243:SF208">
    <property type="entry name" value="PYROKININ-1 RECEPTOR"/>
    <property type="match status" value="1"/>
</dbReference>
<keyword evidence="13" id="KW-1185">Reference proteome</keyword>
<feature type="transmembrane region" description="Helical" evidence="10">
    <location>
        <begin position="79"/>
        <end position="97"/>
    </location>
</feature>
<keyword evidence="2 8" id="KW-0812">Transmembrane</keyword>
<keyword evidence="3 10" id="KW-1133">Transmembrane helix</keyword>
<evidence type="ECO:0000256" key="3">
    <source>
        <dbReference type="ARBA" id="ARBA00022989"/>
    </source>
</evidence>
<feature type="transmembrane region" description="Helical" evidence="10">
    <location>
        <begin position="214"/>
        <end position="235"/>
    </location>
</feature>
<dbReference type="PRINTS" id="PR00237">
    <property type="entry name" value="GPCRRHODOPSN"/>
</dbReference>
<keyword evidence="4 8" id="KW-0297">G-protein coupled receptor</keyword>
<dbReference type="AlphaFoldDB" id="A0A8S4AB03"/>
<feature type="domain" description="G-protein coupled receptors family 1 profile" evidence="11">
    <location>
        <begin position="60"/>
        <end position="685"/>
    </location>
</feature>
<feature type="region of interest" description="Disordered" evidence="9">
    <location>
        <begin position="281"/>
        <end position="326"/>
    </location>
</feature>
<evidence type="ECO:0000256" key="8">
    <source>
        <dbReference type="RuleBase" id="RU000688"/>
    </source>
</evidence>
<keyword evidence="5 10" id="KW-0472">Membrane</keyword>
<accession>A0A8S4AB03</accession>
<evidence type="ECO:0000313" key="13">
    <source>
        <dbReference type="Proteomes" id="UP000678393"/>
    </source>
</evidence>
<feature type="transmembrane region" description="Helical" evidence="10">
    <location>
        <begin position="117"/>
        <end position="138"/>
    </location>
</feature>
<dbReference type="PROSITE" id="PS00237">
    <property type="entry name" value="G_PROTEIN_RECEP_F1_1"/>
    <property type="match status" value="1"/>
</dbReference>
<feature type="region of interest" description="Disordered" evidence="9">
    <location>
        <begin position="496"/>
        <end position="525"/>
    </location>
</feature>
<reference evidence="12" key="1">
    <citation type="submission" date="2021-04" db="EMBL/GenBank/DDBJ databases">
        <authorList>
            <consortium name="Molecular Ecology Group"/>
        </authorList>
    </citation>
    <scope>NUCLEOTIDE SEQUENCE</scope>
</reference>
<dbReference type="Proteomes" id="UP000678393">
    <property type="component" value="Unassembled WGS sequence"/>
</dbReference>
<feature type="transmembrane region" description="Helical" evidence="10">
    <location>
        <begin position="43"/>
        <end position="67"/>
    </location>
</feature>
<evidence type="ECO:0000256" key="9">
    <source>
        <dbReference type="SAM" id="MobiDB-lite"/>
    </source>
</evidence>
<dbReference type="SUPFAM" id="SSF81321">
    <property type="entry name" value="Family A G protein-coupled receptor-like"/>
    <property type="match status" value="1"/>
</dbReference>
<feature type="transmembrane region" description="Helical" evidence="10">
    <location>
        <begin position="626"/>
        <end position="648"/>
    </location>
</feature>
<dbReference type="CDD" id="cd00637">
    <property type="entry name" value="7tm_classA_rhodopsin-like"/>
    <property type="match status" value="1"/>
</dbReference>
<dbReference type="GO" id="GO:0016020">
    <property type="term" value="C:membrane"/>
    <property type="evidence" value="ECO:0007669"/>
    <property type="project" value="UniProtKB-SubCell"/>
</dbReference>
<evidence type="ECO:0000256" key="5">
    <source>
        <dbReference type="ARBA" id="ARBA00023136"/>
    </source>
</evidence>
<dbReference type="GO" id="GO:0004930">
    <property type="term" value="F:G protein-coupled receptor activity"/>
    <property type="evidence" value="ECO:0007669"/>
    <property type="project" value="UniProtKB-KW"/>
</dbReference>
<evidence type="ECO:0000256" key="7">
    <source>
        <dbReference type="ARBA" id="ARBA00023224"/>
    </source>
</evidence>
<protein>
    <recommendedName>
        <fullName evidence="11">G-protein coupled receptors family 1 profile domain-containing protein</fullName>
    </recommendedName>
</protein>
<comment type="caution">
    <text evidence="12">The sequence shown here is derived from an EMBL/GenBank/DDBJ whole genome shotgun (WGS) entry which is preliminary data.</text>
</comment>
<dbReference type="EMBL" id="CAJHNH020008497">
    <property type="protein sequence ID" value="CAG5136156.1"/>
    <property type="molecule type" value="Genomic_DNA"/>
</dbReference>
<feature type="region of interest" description="Disordered" evidence="9">
    <location>
        <begin position="541"/>
        <end position="561"/>
    </location>
</feature>
<keyword evidence="7 8" id="KW-0807">Transducer</keyword>
<feature type="compositionally biased region" description="Basic residues" evidence="9">
    <location>
        <begin position="283"/>
        <end position="305"/>
    </location>
</feature>
<dbReference type="PROSITE" id="PS50262">
    <property type="entry name" value="G_PROTEIN_RECEP_F1_2"/>
    <property type="match status" value="1"/>
</dbReference>
<evidence type="ECO:0000256" key="1">
    <source>
        <dbReference type="ARBA" id="ARBA00004141"/>
    </source>
</evidence>
<evidence type="ECO:0000256" key="10">
    <source>
        <dbReference type="SAM" id="Phobius"/>
    </source>
</evidence>
<name>A0A8S4AB03_9EUPU</name>
<dbReference type="InterPro" id="IPR017452">
    <property type="entry name" value="GPCR_Rhodpsn_7TM"/>
</dbReference>
<keyword evidence="6 8" id="KW-0675">Receptor</keyword>
<feature type="compositionally biased region" description="Polar residues" evidence="9">
    <location>
        <begin position="498"/>
        <end position="525"/>
    </location>
</feature>
<dbReference type="OrthoDB" id="6157309at2759"/>
<evidence type="ECO:0000313" key="12">
    <source>
        <dbReference type="EMBL" id="CAG5136156.1"/>
    </source>
</evidence>
<comment type="subcellular location">
    <subcellularLocation>
        <location evidence="1">Membrane</location>
        <topology evidence="1">Multi-pass membrane protein</topology>
    </subcellularLocation>
</comment>
<evidence type="ECO:0000256" key="2">
    <source>
        <dbReference type="ARBA" id="ARBA00022692"/>
    </source>
</evidence>
<proteinExistence type="inferred from homology"/>
<dbReference type="Gene3D" id="1.20.1070.10">
    <property type="entry name" value="Rhodopsin 7-helix transmembrane proteins"/>
    <property type="match status" value="2"/>
</dbReference>
<evidence type="ECO:0000256" key="6">
    <source>
        <dbReference type="ARBA" id="ARBA00023170"/>
    </source>
</evidence>
<gene>
    <name evidence="12" type="ORF">CUNI_LOCUS21714</name>
</gene>
<comment type="similarity">
    <text evidence="8">Belongs to the G-protein coupled receptor 1 family.</text>
</comment>
<feature type="transmembrane region" description="Helical" evidence="10">
    <location>
        <begin position="664"/>
        <end position="685"/>
    </location>
</feature>
<evidence type="ECO:0000259" key="11">
    <source>
        <dbReference type="PROSITE" id="PS50262"/>
    </source>
</evidence>
<sequence length="710" mass="79870">MKLEGIDYNFNNPEEQRTNVTAGYHPKNISILTALNDDMFRRLAPTVVVLVAVMVVGVAGNILICYIFTRKLRRNSQNFLLLCLGIFDLLSSCVGVPSEIFDVRHYYLYESVEMCKAMRFLTTFPSLASILVLLVIAVDRYRKICKPLHHQIHLSHARIALIIIVVIAFTLSVPALYIYGHRSFPTPVPGVYGYDCSVDDAFKDQPYPLVYEGIFLAAFSVCTIVLASIYIRIWLETKRHIKYLETHATFGTGLLDEATTTTSSLNFEDSSLENILEDISQTRSKKASHKSLQKKRSSSHSHRKVSSSPTFLRDSDSTSRFQGPAVIKLTKKPSEQRIKNDLATSETCNCRWQIGSGTDDCDLDNGASEALYELQTYKTGNEVSIKFFNSQVLPGEEINESVNPTKELESSIKQLPKTPVQKDFDNHVQSKVSTHSVYSEGGRGIPSNKSVIFNQEISVSNDFSQQRSRMSSPDFSKTVNVKERIKYDASDNILPRASSENIKDSSQPKCGKKQVNSTSSSGQTGIMLQGKRDFVRYSKVPTRPSENNQDDLLPGNTSQNGVQLRQNSSVILSEFGFESSANAIATQSADVYRAPPTRTLHHSKSSQSLLIAKRVRKALRATRTTIIAFTITIGFILSYLPHLILIILRSVKTDFEHHFDDVSLIFYNIFIRSYFANNVINIFVYGTMNLEFRTQILNVWSKIKCSKKLK</sequence>
<dbReference type="Pfam" id="PF00001">
    <property type="entry name" value="7tm_1"/>
    <property type="match status" value="1"/>
</dbReference>
<dbReference type="InterPro" id="IPR000276">
    <property type="entry name" value="GPCR_Rhodpsn"/>
</dbReference>
<feature type="transmembrane region" description="Helical" evidence="10">
    <location>
        <begin position="159"/>
        <end position="179"/>
    </location>
</feature>
<organism evidence="12 13">
    <name type="scientific">Candidula unifasciata</name>
    <dbReference type="NCBI Taxonomy" id="100452"/>
    <lineage>
        <taxon>Eukaryota</taxon>
        <taxon>Metazoa</taxon>
        <taxon>Spiralia</taxon>
        <taxon>Lophotrochozoa</taxon>
        <taxon>Mollusca</taxon>
        <taxon>Gastropoda</taxon>
        <taxon>Heterobranchia</taxon>
        <taxon>Euthyneura</taxon>
        <taxon>Panpulmonata</taxon>
        <taxon>Eupulmonata</taxon>
        <taxon>Stylommatophora</taxon>
        <taxon>Helicina</taxon>
        <taxon>Helicoidea</taxon>
        <taxon>Geomitridae</taxon>
        <taxon>Candidula</taxon>
    </lineage>
</organism>
<dbReference type="PANTHER" id="PTHR24243">
    <property type="entry name" value="G-PROTEIN COUPLED RECEPTOR"/>
    <property type="match status" value="1"/>
</dbReference>
<evidence type="ECO:0000256" key="4">
    <source>
        <dbReference type="ARBA" id="ARBA00023040"/>
    </source>
</evidence>